<proteinExistence type="predicted"/>
<keyword evidence="3" id="KW-1185">Reference proteome</keyword>
<evidence type="ECO:0000313" key="3">
    <source>
        <dbReference type="Proteomes" id="UP001605036"/>
    </source>
</evidence>
<evidence type="ECO:0000256" key="1">
    <source>
        <dbReference type="SAM" id="MobiDB-lite"/>
    </source>
</evidence>
<dbReference type="AlphaFoldDB" id="A0ABD1Z5F6"/>
<evidence type="ECO:0008006" key="4">
    <source>
        <dbReference type="Google" id="ProtNLM"/>
    </source>
</evidence>
<evidence type="ECO:0000313" key="2">
    <source>
        <dbReference type="EMBL" id="KAL2641962.1"/>
    </source>
</evidence>
<gene>
    <name evidence="2" type="ORF">R1flu_009549</name>
</gene>
<accession>A0ABD1Z5F6</accession>
<dbReference type="EMBL" id="JBHFFA010000002">
    <property type="protein sequence ID" value="KAL2641962.1"/>
    <property type="molecule type" value="Genomic_DNA"/>
</dbReference>
<organism evidence="2 3">
    <name type="scientific">Riccia fluitans</name>
    <dbReference type="NCBI Taxonomy" id="41844"/>
    <lineage>
        <taxon>Eukaryota</taxon>
        <taxon>Viridiplantae</taxon>
        <taxon>Streptophyta</taxon>
        <taxon>Embryophyta</taxon>
        <taxon>Marchantiophyta</taxon>
        <taxon>Marchantiopsida</taxon>
        <taxon>Marchantiidae</taxon>
        <taxon>Marchantiales</taxon>
        <taxon>Ricciaceae</taxon>
        <taxon>Riccia</taxon>
    </lineage>
</organism>
<reference evidence="2 3" key="1">
    <citation type="submission" date="2024-09" db="EMBL/GenBank/DDBJ databases">
        <title>Chromosome-scale assembly of Riccia fluitans.</title>
        <authorList>
            <person name="Paukszto L."/>
            <person name="Sawicki J."/>
            <person name="Karawczyk K."/>
            <person name="Piernik-Szablinska J."/>
            <person name="Szczecinska M."/>
            <person name="Mazdziarz M."/>
        </authorList>
    </citation>
    <scope>NUCLEOTIDE SEQUENCE [LARGE SCALE GENOMIC DNA]</scope>
    <source>
        <strain evidence="2">Rf_01</strain>
        <tissue evidence="2">Aerial parts of the thallus</tissue>
    </source>
</reference>
<feature type="region of interest" description="Disordered" evidence="1">
    <location>
        <begin position="1"/>
        <end position="22"/>
    </location>
</feature>
<dbReference type="Proteomes" id="UP001605036">
    <property type="component" value="Unassembled WGS sequence"/>
</dbReference>
<comment type="caution">
    <text evidence="2">The sequence shown here is derived from an EMBL/GenBank/DDBJ whole genome shotgun (WGS) entry which is preliminary data.</text>
</comment>
<sequence>MKDGFTLLIGKQGKNVGPTPVESANPYVSLDIDQPEVEAQDEHVFSAEPLVIEGNQNMDRDSNVSAQQTFLAIEKEQQTAEMDSAKEKRKWEEDLARWNASLQNGSQSEEQTGNKEQLALIPPTIPLANVVRLRVAKLGGGKGQKIPPSK</sequence>
<protein>
    <recommendedName>
        <fullName evidence="4">Clathrin light chain</fullName>
    </recommendedName>
</protein>
<name>A0ABD1Z5F6_9MARC</name>